<dbReference type="InterPro" id="IPR031704">
    <property type="entry name" value="Glyco_hydro_36_N"/>
</dbReference>
<dbReference type="EMBL" id="AP026798">
    <property type="protein sequence ID" value="BDR52266.1"/>
    <property type="molecule type" value="Genomic_DNA"/>
</dbReference>
<name>A0ABN6SBT2_9BIFI</name>
<dbReference type="InterPro" id="IPR050985">
    <property type="entry name" value="Alpha-glycosidase_related"/>
</dbReference>
<dbReference type="InterPro" id="IPR013780">
    <property type="entry name" value="Glyco_hydro_b"/>
</dbReference>
<organism evidence="8 9">
    <name type="scientific">Bombiscardovia nodaiensis</name>
    <dbReference type="NCBI Taxonomy" id="2932181"/>
    <lineage>
        <taxon>Bacteria</taxon>
        <taxon>Bacillati</taxon>
        <taxon>Actinomycetota</taxon>
        <taxon>Actinomycetes</taxon>
        <taxon>Bifidobacteriales</taxon>
        <taxon>Bifidobacteriaceae</taxon>
        <taxon>Bombiscardovia</taxon>
    </lineage>
</organism>
<evidence type="ECO:0000256" key="5">
    <source>
        <dbReference type="PIRNR" id="PIRNR005536"/>
    </source>
</evidence>
<dbReference type="Pfam" id="PF02065">
    <property type="entry name" value="Melibiase"/>
    <property type="match status" value="1"/>
</dbReference>
<dbReference type="PROSITE" id="PS00512">
    <property type="entry name" value="ALPHA_GALACTOSIDASE"/>
    <property type="match status" value="1"/>
</dbReference>
<dbReference type="Proteomes" id="UP001321766">
    <property type="component" value="Chromosome"/>
</dbReference>
<evidence type="ECO:0000256" key="4">
    <source>
        <dbReference type="ARBA" id="ARBA00023295"/>
    </source>
</evidence>
<dbReference type="PIRSF" id="PIRSF005536">
    <property type="entry name" value="Agal"/>
    <property type="match status" value="1"/>
</dbReference>
<dbReference type="SUPFAM" id="SSF51445">
    <property type="entry name" value="(Trans)glycosidases"/>
    <property type="match status" value="1"/>
</dbReference>
<dbReference type="PANTHER" id="PTHR43053:SF3">
    <property type="entry name" value="ALPHA-GALACTOSIDASE C-RELATED"/>
    <property type="match status" value="1"/>
</dbReference>
<dbReference type="InterPro" id="IPR000111">
    <property type="entry name" value="Glyco_hydro_27/36_CS"/>
</dbReference>
<dbReference type="InterPro" id="IPR013785">
    <property type="entry name" value="Aldolase_TIM"/>
</dbReference>
<evidence type="ECO:0000259" key="7">
    <source>
        <dbReference type="Pfam" id="PF16875"/>
    </source>
</evidence>
<dbReference type="EC" id="3.2.1.22" evidence="2 5"/>
<sequence>MMATQPQVQAHQPHIIVHEEQGQFHLTNGLISYIMMVDKEGKLLNLYFGAAVADRESFGHLVELQHRSTATCRIEGDLTYSLDHLRQEYPEFGNGDYRRPAISIRQPNGSTLIDLQYDGYEIVAGKPALEGLPASYAQEGEAATLLIRLKDEPTGLIVTLSYSIFADSTVIARSASARNTGTDELAIERIMSLSIDMPDSDYDMTEFTGAWARERHPQTQHLHHGIQALESLRNASSHYTNPAALFSRPGCSESQGETLGLAFVYSGNFDLHAEVDSYGVTRLQVGINDAGFSWQLHPGRSFQAPEALLAWSESGFNTLSRNFHRLTRNHIMRAPWKNRERPVLINNWEATYFDFNEDKLVAIASKAQEAGVELFVLDDGWFGARNDDTAGLGDWTPNAERLPDGLAGLANRINALGMQFGLWFEPETINKDSDLYRAHPDWTIHTPGRHMNHGRNEFLLNFANPDVVNNIYEQMHRVLSSANISYVKWDMNRYVSEAFDVTRGPEAQGEFCHRYILGVYSLMQRLLDAFPDMLIEGCASGGGRFDLGMLYYTPQIWCSDDTDAIERLKTQYGTSYFYPLSSMGAHVSVVPNHQTGRVTPIETRGNVALFGDFGYELDLAKLEEREMEAVRQQVAFYKQYRSVIQTGDFYRLRAPYSNSRCAWMVVSQDRKTAIIGDYLILLEPNGPYTRLKLEGLDHEASYRVSCTGPSTIDGKEFRGDELMRVGMVDSDAASGELGGVNPLGTTHDFDSRLFILQAE</sequence>
<evidence type="ECO:0000256" key="1">
    <source>
        <dbReference type="ARBA" id="ARBA00001255"/>
    </source>
</evidence>
<keyword evidence="4 5" id="KW-0326">Glycosidase</keyword>
<dbReference type="InterPro" id="IPR038417">
    <property type="entry name" value="Alpga-gal_N_sf"/>
</dbReference>
<feature type="domain" description="Glycosyl hydrolase family 36 C-terminal" evidence="6">
    <location>
        <begin position="661"/>
        <end position="756"/>
    </location>
</feature>
<dbReference type="Gene3D" id="2.60.40.1180">
    <property type="entry name" value="Golgi alpha-mannosidase II"/>
    <property type="match status" value="1"/>
</dbReference>
<dbReference type="Pfam" id="PF16874">
    <property type="entry name" value="Glyco_hydro_36C"/>
    <property type="match status" value="1"/>
</dbReference>
<dbReference type="CDD" id="cd14791">
    <property type="entry name" value="GH36"/>
    <property type="match status" value="1"/>
</dbReference>
<comment type="similarity">
    <text evidence="5">Belongs to the glycosyl hydrolase.</text>
</comment>
<gene>
    <name evidence="8" type="ORF">KIM372_01730</name>
</gene>
<evidence type="ECO:0000259" key="6">
    <source>
        <dbReference type="Pfam" id="PF16874"/>
    </source>
</evidence>
<dbReference type="Gene3D" id="2.70.98.60">
    <property type="entry name" value="alpha-galactosidase from lactobacil brevis"/>
    <property type="match status" value="1"/>
</dbReference>
<evidence type="ECO:0000313" key="8">
    <source>
        <dbReference type="EMBL" id="BDR52266.1"/>
    </source>
</evidence>
<dbReference type="InterPro" id="IPR002252">
    <property type="entry name" value="Glyco_hydro_36"/>
</dbReference>
<keyword evidence="9" id="KW-1185">Reference proteome</keyword>
<evidence type="ECO:0000256" key="2">
    <source>
        <dbReference type="ARBA" id="ARBA00012755"/>
    </source>
</evidence>
<comment type="catalytic activity">
    <reaction evidence="1 5">
        <text>Hydrolysis of terminal, non-reducing alpha-D-galactose residues in alpha-D-galactosides, including galactose oligosaccharides, galactomannans and galactolipids.</text>
        <dbReference type="EC" id="3.2.1.22"/>
    </reaction>
</comment>
<protein>
    <recommendedName>
        <fullName evidence="2 5">Alpha-galactosidase</fullName>
        <ecNumber evidence="2 5">3.2.1.22</ecNumber>
    </recommendedName>
</protein>
<dbReference type="InterPro" id="IPR031705">
    <property type="entry name" value="Glyco_hydro_36_C"/>
</dbReference>
<evidence type="ECO:0000313" key="9">
    <source>
        <dbReference type="Proteomes" id="UP001321766"/>
    </source>
</evidence>
<feature type="domain" description="Glycosyl hydrolase family 36 N-terminal" evidence="7">
    <location>
        <begin position="41"/>
        <end position="296"/>
    </location>
</feature>
<dbReference type="Gene3D" id="3.20.20.70">
    <property type="entry name" value="Aldolase class I"/>
    <property type="match status" value="1"/>
</dbReference>
<proteinExistence type="inferred from homology"/>
<reference evidence="8 9" key="1">
    <citation type="journal article" date="2023" name="Microbiol. Spectr.">
        <title>Symbiosis of Carpenter Bees with Uncharacterized Lactic Acid Bacteria Showing NAD Auxotrophy.</title>
        <authorList>
            <person name="Kawasaki S."/>
            <person name="Ozawa K."/>
            <person name="Mori T."/>
            <person name="Yamamoto A."/>
            <person name="Ito M."/>
            <person name="Ohkuma M."/>
            <person name="Sakamoto M."/>
            <person name="Matsutani M."/>
        </authorList>
    </citation>
    <scope>NUCLEOTIDE SEQUENCE [LARGE SCALE GENOMIC DNA]</scope>
    <source>
        <strain evidence="8 9">Kim37-2</strain>
    </source>
</reference>
<dbReference type="InterPro" id="IPR017853">
    <property type="entry name" value="GH"/>
</dbReference>
<accession>A0ABN6SBT2</accession>
<dbReference type="Pfam" id="PF16875">
    <property type="entry name" value="Glyco_hydro_36N"/>
    <property type="match status" value="1"/>
</dbReference>
<evidence type="ECO:0000256" key="3">
    <source>
        <dbReference type="ARBA" id="ARBA00022801"/>
    </source>
</evidence>
<dbReference type="PANTHER" id="PTHR43053">
    <property type="entry name" value="GLYCOSIDASE FAMILY 31"/>
    <property type="match status" value="1"/>
</dbReference>
<keyword evidence="3 5" id="KW-0378">Hydrolase</keyword>
<dbReference type="PRINTS" id="PR00743">
    <property type="entry name" value="GLHYDRLASE36"/>
</dbReference>